<dbReference type="GeneID" id="64595096"/>
<accession>A0A9P7DY58</accession>
<evidence type="ECO:0000313" key="2">
    <source>
        <dbReference type="Proteomes" id="UP000719766"/>
    </source>
</evidence>
<dbReference type="RefSeq" id="XP_041166778.1">
    <property type="nucleotide sequence ID" value="XM_041301332.1"/>
</dbReference>
<comment type="caution">
    <text evidence="1">The sequence shown here is derived from an EMBL/GenBank/DDBJ whole genome shotgun (WGS) entry which is preliminary data.</text>
</comment>
<sequence length="180" mass="19901">MPDAGLASGFLFVAPLLSIPMIISNTSRLLPCPYEDLSYFILPVKMETNLNLRNATVDSISVRSRKASLGSMRQSSAVWFSYCQEGTLGHRDHCFQADSARQNFTRRPFIRPHEFPCVCQGISRSSPLYFGIWKGGRRLEEYPIGVHVVGRSVVVSIVEGCRILDDLSNAKSSAFPGGEA</sequence>
<reference evidence="1" key="1">
    <citation type="journal article" date="2020" name="New Phytol.">
        <title>Comparative genomics reveals dynamic genome evolution in host specialist ectomycorrhizal fungi.</title>
        <authorList>
            <person name="Lofgren L.A."/>
            <person name="Nguyen N.H."/>
            <person name="Vilgalys R."/>
            <person name="Ruytinx J."/>
            <person name="Liao H.L."/>
            <person name="Branco S."/>
            <person name="Kuo A."/>
            <person name="LaButti K."/>
            <person name="Lipzen A."/>
            <person name="Andreopoulos W."/>
            <person name="Pangilinan J."/>
            <person name="Riley R."/>
            <person name="Hundley H."/>
            <person name="Na H."/>
            <person name="Barry K."/>
            <person name="Grigoriev I.V."/>
            <person name="Stajich J.E."/>
            <person name="Kennedy P.G."/>
        </authorList>
    </citation>
    <scope>NUCLEOTIDE SEQUENCE</scope>
    <source>
        <strain evidence="1">S12</strain>
    </source>
</reference>
<protein>
    <submittedName>
        <fullName evidence="1">Uncharacterized protein</fullName>
    </submittedName>
</protein>
<gene>
    <name evidence="1" type="ORF">HD556DRAFT_1321070</name>
</gene>
<dbReference type="EMBL" id="JABBWE010000002">
    <property type="protein sequence ID" value="KAG1806307.1"/>
    <property type="molecule type" value="Genomic_DNA"/>
</dbReference>
<dbReference type="Proteomes" id="UP000719766">
    <property type="component" value="Unassembled WGS sequence"/>
</dbReference>
<organism evidence="1 2">
    <name type="scientific">Suillus plorans</name>
    <dbReference type="NCBI Taxonomy" id="116603"/>
    <lineage>
        <taxon>Eukaryota</taxon>
        <taxon>Fungi</taxon>
        <taxon>Dikarya</taxon>
        <taxon>Basidiomycota</taxon>
        <taxon>Agaricomycotina</taxon>
        <taxon>Agaricomycetes</taxon>
        <taxon>Agaricomycetidae</taxon>
        <taxon>Boletales</taxon>
        <taxon>Suillineae</taxon>
        <taxon>Suillaceae</taxon>
        <taxon>Suillus</taxon>
    </lineage>
</organism>
<proteinExistence type="predicted"/>
<dbReference type="AlphaFoldDB" id="A0A9P7DY58"/>
<dbReference type="OrthoDB" id="10483683at2759"/>
<name>A0A9P7DY58_9AGAM</name>
<keyword evidence="2" id="KW-1185">Reference proteome</keyword>
<evidence type="ECO:0000313" key="1">
    <source>
        <dbReference type="EMBL" id="KAG1806307.1"/>
    </source>
</evidence>